<evidence type="ECO:0000256" key="1">
    <source>
        <dbReference type="SAM" id="MobiDB-lite"/>
    </source>
</evidence>
<keyword evidence="4" id="KW-1185">Reference proteome</keyword>
<reference evidence="3" key="1">
    <citation type="journal article" date="2016" name="Nat. Genet.">
        <title>A high-quality carrot genome assembly provides new insights into carotenoid accumulation and asterid genome evolution.</title>
        <authorList>
            <person name="Iorizzo M."/>
            <person name="Ellison S."/>
            <person name="Senalik D."/>
            <person name="Zeng P."/>
            <person name="Satapoomin P."/>
            <person name="Huang J."/>
            <person name="Bowman M."/>
            <person name="Iovene M."/>
            <person name="Sanseverino W."/>
            <person name="Cavagnaro P."/>
            <person name="Yildiz M."/>
            <person name="Macko-Podgorni A."/>
            <person name="Moranska E."/>
            <person name="Grzebelus E."/>
            <person name="Grzebelus D."/>
            <person name="Ashrafi H."/>
            <person name="Zheng Z."/>
            <person name="Cheng S."/>
            <person name="Spooner D."/>
            <person name="Van Deynze A."/>
            <person name="Simon P."/>
        </authorList>
    </citation>
    <scope>NUCLEOTIDE SEQUENCE</scope>
    <source>
        <tissue evidence="3">Leaf</tissue>
    </source>
</reference>
<feature type="compositionally biased region" description="Polar residues" evidence="1">
    <location>
        <begin position="487"/>
        <end position="506"/>
    </location>
</feature>
<dbReference type="InterPro" id="IPR019557">
    <property type="entry name" value="AminoTfrase-like_pln_mobile"/>
</dbReference>
<reference evidence="3" key="2">
    <citation type="submission" date="2022-03" db="EMBL/GenBank/DDBJ databases">
        <title>Draft title - Genomic analysis of global carrot germplasm unveils the trajectory of domestication and the origin of high carotenoid orange carrot.</title>
        <authorList>
            <person name="Iorizzo M."/>
            <person name="Ellison S."/>
            <person name="Senalik D."/>
            <person name="Macko-Podgorni A."/>
            <person name="Grzebelus D."/>
            <person name="Bostan H."/>
            <person name="Rolling W."/>
            <person name="Curaba J."/>
            <person name="Simon P."/>
        </authorList>
    </citation>
    <scope>NUCLEOTIDE SEQUENCE</scope>
    <source>
        <tissue evidence="3">Leaf</tissue>
    </source>
</reference>
<dbReference type="Proteomes" id="UP000077755">
    <property type="component" value="Chromosome 8"/>
</dbReference>
<accession>A0AAF0XP10</accession>
<dbReference type="Pfam" id="PF10536">
    <property type="entry name" value="PMD"/>
    <property type="match status" value="1"/>
</dbReference>
<proteinExistence type="predicted"/>
<dbReference type="GO" id="GO:0010073">
    <property type="term" value="P:meristem maintenance"/>
    <property type="evidence" value="ECO:0007669"/>
    <property type="project" value="InterPro"/>
</dbReference>
<evidence type="ECO:0000259" key="2">
    <source>
        <dbReference type="Pfam" id="PF10536"/>
    </source>
</evidence>
<dbReference type="InterPro" id="IPR044824">
    <property type="entry name" value="MAIN-like"/>
</dbReference>
<dbReference type="EMBL" id="CP093350">
    <property type="protein sequence ID" value="WOH11563.1"/>
    <property type="molecule type" value="Genomic_DNA"/>
</dbReference>
<feature type="domain" description="Aminotransferase-like plant mobile" evidence="2">
    <location>
        <begin position="92"/>
        <end position="442"/>
    </location>
</feature>
<sequence length="581" mass="66436">MADTLVEEREEVMVPANSGNPIFRKAHFLKPMITEHNLLLSPPPNPLLFSKPCFQKLENCTLQSYKGLPSEKWKLWVQSLRPRYQETWKKAGIYHAILASTHTIPKDKMLIFGLAERWCADTNSFIFPWGEVTISLEDVVYLACHSVLGASFSTPLDDEFVDIFKCLKNDHKRVRLGHGGNVSASSWMEYFMFSGHSFEHEAFLALWLSRFVLVRPQNYIGIKDFRVAIHLSRGAKIALAPVVLACVYRDMRVLKNSIVELMRLESVVGLRFISCHYDLVQMWAWERFAGLRPAPNIIGRGEPRSLRWNGVKNSEVDDVRSALSSAELVFVWRPYVSSNSMLSNLCRDDEQWVVVDSDALESFARCLRTSELVGLGYTEQYLPHRVAMQFGLDQDIPHVVRLGGNPETGWTSYNRPLRGVKLFIPPRLFKADVTSRYVTWYRKTILLCTNETMESGMQNMWSSYKCRKSKPFTENQSGPKECAVITRNSNLTNKPVEMSSHSMSSNTRKEGKSTERQTKLEQYGEVSPEDNIANVVDESYEDTATELQHLGLEARICRLERIFDKIKAARFCASSQTDVDN</sequence>
<protein>
    <recommendedName>
        <fullName evidence="2">Aminotransferase-like plant mobile domain-containing protein</fullName>
    </recommendedName>
</protein>
<evidence type="ECO:0000313" key="4">
    <source>
        <dbReference type="Proteomes" id="UP000077755"/>
    </source>
</evidence>
<organism evidence="3 4">
    <name type="scientific">Daucus carota subsp. sativus</name>
    <name type="common">Carrot</name>
    <dbReference type="NCBI Taxonomy" id="79200"/>
    <lineage>
        <taxon>Eukaryota</taxon>
        <taxon>Viridiplantae</taxon>
        <taxon>Streptophyta</taxon>
        <taxon>Embryophyta</taxon>
        <taxon>Tracheophyta</taxon>
        <taxon>Spermatophyta</taxon>
        <taxon>Magnoliopsida</taxon>
        <taxon>eudicotyledons</taxon>
        <taxon>Gunneridae</taxon>
        <taxon>Pentapetalae</taxon>
        <taxon>asterids</taxon>
        <taxon>campanulids</taxon>
        <taxon>Apiales</taxon>
        <taxon>Apiaceae</taxon>
        <taxon>Apioideae</taxon>
        <taxon>Scandiceae</taxon>
        <taxon>Daucinae</taxon>
        <taxon>Daucus</taxon>
        <taxon>Daucus sect. Daucus</taxon>
    </lineage>
</organism>
<name>A0AAF0XP10_DAUCS</name>
<gene>
    <name evidence="3" type="ORF">DCAR_0831052</name>
</gene>
<dbReference type="AlphaFoldDB" id="A0AAF0XP10"/>
<feature type="compositionally biased region" description="Basic and acidic residues" evidence="1">
    <location>
        <begin position="507"/>
        <end position="519"/>
    </location>
</feature>
<dbReference type="PANTHER" id="PTHR46033">
    <property type="entry name" value="PROTEIN MAIN-LIKE 2"/>
    <property type="match status" value="1"/>
</dbReference>
<evidence type="ECO:0000313" key="3">
    <source>
        <dbReference type="EMBL" id="WOH11563.1"/>
    </source>
</evidence>
<feature type="region of interest" description="Disordered" evidence="1">
    <location>
        <begin position="487"/>
        <end position="528"/>
    </location>
</feature>
<dbReference type="PANTHER" id="PTHR46033:SF67">
    <property type="entry name" value="AMINOTRANSFERASE-LIKE, PLANT MOBILE DOMAIN FAMILY PROTEIN"/>
    <property type="match status" value="1"/>
</dbReference>